<dbReference type="EMBL" id="JBHRXX010000001">
    <property type="protein sequence ID" value="MFC3682399.1"/>
    <property type="molecule type" value="Genomic_DNA"/>
</dbReference>
<keyword evidence="2" id="KW-1185">Reference proteome</keyword>
<gene>
    <name evidence="1" type="ORF">ACFOPI_02265</name>
</gene>
<comment type="caution">
    <text evidence="1">The sequence shown here is derived from an EMBL/GenBank/DDBJ whole genome shotgun (WGS) entry which is preliminary data.</text>
</comment>
<name>A0ABV7VYW5_9BURK</name>
<organism evidence="1 2">
    <name type="scientific">Hydrogenophaga luteola</name>
    <dbReference type="NCBI Taxonomy" id="1591122"/>
    <lineage>
        <taxon>Bacteria</taxon>
        <taxon>Pseudomonadati</taxon>
        <taxon>Pseudomonadota</taxon>
        <taxon>Betaproteobacteria</taxon>
        <taxon>Burkholderiales</taxon>
        <taxon>Comamonadaceae</taxon>
        <taxon>Hydrogenophaga</taxon>
    </lineage>
</organism>
<protein>
    <submittedName>
        <fullName evidence="1">Uncharacterized protein</fullName>
    </submittedName>
</protein>
<proteinExistence type="predicted"/>
<dbReference type="Proteomes" id="UP001595729">
    <property type="component" value="Unassembled WGS sequence"/>
</dbReference>
<evidence type="ECO:0000313" key="2">
    <source>
        <dbReference type="Proteomes" id="UP001595729"/>
    </source>
</evidence>
<dbReference type="RefSeq" id="WP_382170319.1">
    <property type="nucleotide sequence ID" value="NZ_JBHRXX010000001.1"/>
</dbReference>
<sequence>MVFLAVTPLGLRQAIALSQRAPMVIWCGADAISESGWEDLSGVDVSRFDYPLAGEPPEVIKGALETIAEHHPHAAVWVEHVSA</sequence>
<reference evidence="2" key="1">
    <citation type="journal article" date="2019" name="Int. J. Syst. Evol. Microbiol.">
        <title>The Global Catalogue of Microorganisms (GCM) 10K type strain sequencing project: providing services to taxonomists for standard genome sequencing and annotation.</title>
        <authorList>
            <consortium name="The Broad Institute Genomics Platform"/>
            <consortium name="The Broad Institute Genome Sequencing Center for Infectious Disease"/>
            <person name="Wu L."/>
            <person name="Ma J."/>
        </authorList>
    </citation>
    <scope>NUCLEOTIDE SEQUENCE [LARGE SCALE GENOMIC DNA]</scope>
    <source>
        <strain evidence="2">KCTC 42501</strain>
    </source>
</reference>
<evidence type="ECO:0000313" key="1">
    <source>
        <dbReference type="EMBL" id="MFC3682399.1"/>
    </source>
</evidence>
<accession>A0ABV7VYW5</accession>